<dbReference type="EMBL" id="JBHLZU010000010">
    <property type="protein sequence ID" value="MFB9904610.1"/>
    <property type="molecule type" value="Genomic_DNA"/>
</dbReference>
<keyword evidence="2" id="KW-1185">Reference proteome</keyword>
<proteinExistence type="predicted"/>
<reference evidence="1 2" key="1">
    <citation type="submission" date="2024-09" db="EMBL/GenBank/DDBJ databases">
        <authorList>
            <person name="Sun Q."/>
            <person name="Mori K."/>
        </authorList>
    </citation>
    <scope>NUCLEOTIDE SEQUENCE [LARGE SCALE GENOMIC DNA]</scope>
    <source>
        <strain evidence="1 2">TBRC 7907</strain>
    </source>
</reference>
<name>A0ABV5ZUQ0_9PSEU</name>
<protein>
    <submittedName>
        <fullName evidence="1">Uncharacterized protein</fullName>
    </submittedName>
</protein>
<dbReference type="Proteomes" id="UP001589693">
    <property type="component" value="Unassembled WGS sequence"/>
</dbReference>
<sequence length="41" mass="4221">MIKCASCGTQIAVTMEIYAQASSKSTQDALKRLGDSLEGGG</sequence>
<evidence type="ECO:0000313" key="1">
    <source>
        <dbReference type="EMBL" id="MFB9904610.1"/>
    </source>
</evidence>
<comment type="caution">
    <text evidence="1">The sequence shown here is derived from an EMBL/GenBank/DDBJ whole genome shotgun (WGS) entry which is preliminary data.</text>
</comment>
<organism evidence="1 2">
    <name type="scientific">Allokutzneria oryzae</name>
    <dbReference type="NCBI Taxonomy" id="1378989"/>
    <lineage>
        <taxon>Bacteria</taxon>
        <taxon>Bacillati</taxon>
        <taxon>Actinomycetota</taxon>
        <taxon>Actinomycetes</taxon>
        <taxon>Pseudonocardiales</taxon>
        <taxon>Pseudonocardiaceae</taxon>
        <taxon>Allokutzneria</taxon>
    </lineage>
</organism>
<dbReference type="RefSeq" id="WP_377851814.1">
    <property type="nucleotide sequence ID" value="NZ_JBHLZU010000010.1"/>
</dbReference>
<evidence type="ECO:0000313" key="2">
    <source>
        <dbReference type="Proteomes" id="UP001589693"/>
    </source>
</evidence>
<accession>A0ABV5ZUQ0</accession>
<gene>
    <name evidence="1" type="ORF">ACFFQA_11775</name>
</gene>